<dbReference type="InterPro" id="IPR005941">
    <property type="entry name" value="DapE_proteobac"/>
</dbReference>
<protein>
    <recommendedName>
        <fullName evidence="5 14">Succinyl-diaminopimelate desuccinylase</fullName>
        <ecNumber evidence="4 14">3.5.1.18</ecNumber>
    </recommendedName>
</protein>
<evidence type="ECO:0000256" key="7">
    <source>
        <dbReference type="ARBA" id="ARBA00022723"/>
    </source>
</evidence>
<evidence type="ECO:0000256" key="14">
    <source>
        <dbReference type="NCBIfam" id="TIGR01246"/>
    </source>
</evidence>
<reference evidence="16" key="2">
    <citation type="submission" date="2023-07" db="EMBL/GenBank/DDBJ databases">
        <authorList>
            <person name="Aydin F."/>
            <person name="Tarhane S."/>
            <person name="Saticioglu I.B."/>
            <person name="Karakaya E."/>
            <person name="Abay S."/>
            <person name="Guran O."/>
            <person name="Bozkurt E."/>
            <person name="Uzum N."/>
            <person name="Olgun K."/>
            <person name="Jablonski D."/>
        </authorList>
    </citation>
    <scope>NUCLEOTIDE SEQUENCE</scope>
    <source>
        <strain evidence="16">Faydin-H75</strain>
    </source>
</reference>
<sequence length="384" mass="42255">MYPNVCEFLSHLISYPSVTPKECGIYDFIQSQLPDFEVLTIHEGDVKNIFLFKHFKVGEGKPLHLCFAGHIDVVPPGDGWEYDPFKSTLKDGYLYGRGAQDMKSGVSAFICAIRDFATTYSSAQAKQSLIISVLLTSDEEGPGIYGTKVVLETLKKRNLLPDMAIVAEPTCSMKIGDTIKIGRRGSINGVINIQGIQGHVAYPEKCSNPIELLGDKLGLIAGIELDDGDEHFSPSKLVVTDIRGGIQAVNVTPANLKMMFNIRNSTRTNITDVETYIKKILNGLKYDLELKQSSMPFITSSNSKIAKVLSSVVVEICSITPSFSTSGGTSDARYFSSFGVEVVEFGVLNDRIHSANECVKIEDLRILYEVFLKTIHCFNQGVNK</sequence>
<comment type="catalytic activity">
    <reaction evidence="13">
        <text>N-succinyl-(2S,6S)-2,6-diaminopimelate + H2O = (2S,6S)-2,6-diaminopimelate + succinate</text>
        <dbReference type="Rhea" id="RHEA:22608"/>
        <dbReference type="ChEBI" id="CHEBI:15377"/>
        <dbReference type="ChEBI" id="CHEBI:30031"/>
        <dbReference type="ChEBI" id="CHEBI:57609"/>
        <dbReference type="ChEBI" id="CHEBI:58087"/>
        <dbReference type="EC" id="3.5.1.18"/>
    </reaction>
</comment>
<evidence type="ECO:0000256" key="8">
    <source>
        <dbReference type="ARBA" id="ARBA00022801"/>
    </source>
</evidence>
<accession>A0AA90PK49</accession>
<dbReference type="SUPFAM" id="SSF55031">
    <property type="entry name" value="Bacterial exopeptidase dimerisation domain"/>
    <property type="match status" value="1"/>
</dbReference>
<dbReference type="EMBL" id="JAUPEV010000002">
    <property type="protein sequence ID" value="MDO7252776.1"/>
    <property type="molecule type" value="Genomic_DNA"/>
</dbReference>
<dbReference type="GO" id="GO:0009089">
    <property type="term" value="P:lysine biosynthetic process via diaminopimelate"/>
    <property type="evidence" value="ECO:0007669"/>
    <property type="project" value="UniProtKB-UniRule"/>
</dbReference>
<evidence type="ECO:0000313" key="17">
    <source>
        <dbReference type="EMBL" id="MDP2538644.1"/>
    </source>
</evidence>
<dbReference type="SUPFAM" id="SSF53187">
    <property type="entry name" value="Zn-dependent exopeptidases"/>
    <property type="match status" value="1"/>
</dbReference>
<dbReference type="Pfam" id="PF07687">
    <property type="entry name" value="M20_dimer"/>
    <property type="match status" value="1"/>
</dbReference>
<evidence type="ECO:0000256" key="12">
    <source>
        <dbReference type="ARBA" id="ARBA00023285"/>
    </source>
</evidence>
<feature type="domain" description="Peptidase M20 dimerisation" evidence="15">
    <location>
        <begin position="181"/>
        <end position="284"/>
    </location>
</feature>
<evidence type="ECO:0000256" key="11">
    <source>
        <dbReference type="ARBA" id="ARBA00023154"/>
    </source>
</evidence>
<evidence type="ECO:0000259" key="15">
    <source>
        <dbReference type="Pfam" id="PF07687"/>
    </source>
</evidence>
<dbReference type="InterPro" id="IPR002933">
    <property type="entry name" value="Peptidase_M20"/>
</dbReference>
<dbReference type="PANTHER" id="PTHR43808">
    <property type="entry name" value="ACETYLORNITHINE DEACETYLASE"/>
    <property type="match status" value="1"/>
</dbReference>
<dbReference type="Pfam" id="PF01546">
    <property type="entry name" value="Peptidase_M20"/>
    <property type="match status" value="1"/>
</dbReference>
<comment type="caution">
    <text evidence="17">The sequence shown here is derived from an EMBL/GenBank/DDBJ whole genome shotgun (WGS) entry which is preliminary data.</text>
</comment>
<keyword evidence="6" id="KW-0028">Amino-acid biosynthesis</keyword>
<evidence type="ECO:0000313" key="19">
    <source>
        <dbReference type="Proteomes" id="UP001240777"/>
    </source>
</evidence>
<reference evidence="16 18" key="3">
    <citation type="journal article" date="2024" name="Syst. Appl. Microbiol.">
        <title>Helicobacter cappadocius sp. nov., from lizards: The first psychrotrophic Helicobacter species.</title>
        <authorList>
            <person name="Aydin F."/>
            <person name="Tarhane S."/>
            <person name="Karakaya E."/>
            <person name="Abay S."/>
            <person name="Kayman T."/>
            <person name="Guran O."/>
            <person name="Bozkurt E."/>
            <person name="Uzum N."/>
            <person name="Avci A."/>
            <person name="Olgun K."/>
            <person name="Jablonski D."/>
            <person name="Guran C."/>
            <person name="Burcin Saticioglu I."/>
        </authorList>
    </citation>
    <scope>NUCLEOTIDE SEQUENCE [LARGE SCALE GENOMIC DNA]</scope>
    <source>
        <strain evidence="16">Faydin-H75</strain>
        <strain evidence="18">faydin-H76</strain>
    </source>
</reference>
<organism evidence="17 18">
    <name type="scientific">Helicobacter cappadocius</name>
    <dbReference type="NCBI Taxonomy" id="3063998"/>
    <lineage>
        <taxon>Bacteria</taxon>
        <taxon>Pseudomonadati</taxon>
        <taxon>Campylobacterota</taxon>
        <taxon>Epsilonproteobacteria</taxon>
        <taxon>Campylobacterales</taxon>
        <taxon>Helicobacteraceae</taxon>
        <taxon>Helicobacter</taxon>
    </lineage>
</organism>
<dbReference type="Gene3D" id="3.40.630.10">
    <property type="entry name" value="Zn peptidases"/>
    <property type="match status" value="2"/>
</dbReference>
<keyword evidence="10" id="KW-0220">Diaminopimelate biosynthesis</keyword>
<keyword evidence="12" id="KW-0170">Cobalt</keyword>
<evidence type="ECO:0000313" key="16">
    <source>
        <dbReference type="EMBL" id="MDO7252776.1"/>
    </source>
</evidence>
<dbReference type="HAMAP" id="MF_01690">
    <property type="entry name" value="DapE"/>
    <property type="match status" value="1"/>
</dbReference>
<comment type="subunit">
    <text evidence="3">Homodimer.</text>
</comment>
<reference evidence="17 19" key="1">
    <citation type="submission" date="2023-07" db="EMBL/GenBank/DDBJ databases">
        <title>Unpublished Manusciprt.</title>
        <authorList>
            <person name="Aydin F."/>
            <person name="Tarhane S."/>
            <person name="Saticioglu I.B."/>
            <person name="Karakaya E."/>
            <person name="Abay S."/>
            <person name="Guran O."/>
            <person name="Bozkurt E."/>
            <person name="Uzum N."/>
            <person name="Olgun K."/>
            <person name="Jablonski D."/>
        </authorList>
    </citation>
    <scope>NUCLEOTIDE SEQUENCE</scope>
    <source>
        <strain evidence="19">faydin-H75</strain>
        <strain evidence="17">Faydin-H76</strain>
    </source>
</reference>
<dbReference type="InterPro" id="IPR036264">
    <property type="entry name" value="Bact_exopeptidase_dim_dom"/>
</dbReference>
<evidence type="ECO:0000256" key="4">
    <source>
        <dbReference type="ARBA" id="ARBA00011921"/>
    </source>
</evidence>
<keyword evidence="8 17" id="KW-0378">Hydrolase</keyword>
<name>A0AA90PK49_9HELI</name>
<dbReference type="Proteomes" id="UP001240777">
    <property type="component" value="Unassembled WGS sequence"/>
</dbReference>
<dbReference type="GO" id="GO:0019877">
    <property type="term" value="P:diaminopimelate biosynthetic process"/>
    <property type="evidence" value="ECO:0007669"/>
    <property type="project" value="UniProtKB-KW"/>
</dbReference>
<evidence type="ECO:0000256" key="5">
    <source>
        <dbReference type="ARBA" id="ARBA00022391"/>
    </source>
</evidence>
<dbReference type="Gene3D" id="3.30.70.360">
    <property type="match status" value="1"/>
</dbReference>
<gene>
    <name evidence="17" type="primary">dapE</name>
    <name evidence="16" type="ORF">Q5I04_02425</name>
    <name evidence="17" type="ORF">Q5I06_02430</name>
</gene>
<dbReference type="PANTHER" id="PTHR43808:SF31">
    <property type="entry name" value="N-ACETYL-L-CITRULLINE DEACETYLASE"/>
    <property type="match status" value="1"/>
</dbReference>
<dbReference type="CDD" id="cd03891">
    <property type="entry name" value="M20_DapE_proteobac"/>
    <property type="match status" value="1"/>
</dbReference>
<dbReference type="InterPro" id="IPR050072">
    <property type="entry name" value="Peptidase_M20A"/>
</dbReference>
<dbReference type="EMBL" id="JAUYZK010000002">
    <property type="protein sequence ID" value="MDP2538644.1"/>
    <property type="molecule type" value="Genomic_DNA"/>
</dbReference>
<evidence type="ECO:0000256" key="9">
    <source>
        <dbReference type="ARBA" id="ARBA00022833"/>
    </source>
</evidence>
<proteinExistence type="inferred from homology"/>
<dbReference type="AlphaFoldDB" id="A0AA90PK49"/>
<dbReference type="EC" id="3.5.1.18" evidence="4 14"/>
<comment type="similarity">
    <text evidence="2">Belongs to the peptidase M20A family. DapE subfamily.</text>
</comment>
<keyword evidence="9" id="KW-0862">Zinc</keyword>
<comment type="pathway">
    <text evidence="1">Amino-acid biosynthesis; L-lysine biosynthesis via DAP pathway; LL-2,6-diaminopimelate from (S)-tetrahydrodipicolinate (succinylase route): step 3/3.</text>
</comment>
<dbReference type="GO" id="GO:0008777">
    <property type="term" value="F:acetylornithine deacetylase activity"/>
    <property type="evidence" value="ECO:0007669"/>
    <property type="project" value="TreeGrafter"/>
</dbReference>
<dbReference type="InterPro" id="IPR011650">
    <property type="entry name" value="Peptidase_M20_dimer"/>
</dbReference>
<evidence type="ECO:0000256" key="2">
    <source>
        <dbReference type="ARBA" id="ARBA00006746"/>
    </source>
</evidence>
<dbReference type="Proteomes" id="UP001177258">
    <property type="component" value="Unassembled WGS sequence"/>
</dbReference>
<keyword evidence="7" id="KW-0479">Metal-binding</keyword>
<evidence type="ECO:0000256" key="10">
    <source>
        <dbReference type="ARBA" id="ARBA00022915"/>
    </source>
</evidence>
<evidence type="ECO:0000256" key="6">
    <source>
        <dbReference type="ARBA" id="ARBA00022605"/>
    </source>
</evidence>
<dbReference type="RefSeq" id="WP_305516616.1">
    <property type="nucleotide sequence ID" value="NZ_JAUPEV010000002.1"/>
</dbReference>
<evidence type="ECO:0000256" key="3">
    <source>
        <dbReference type="ARBA" id="ARBA00011738"/>
    </source>
</evidence>
<dbReference type="NCBIfam" id="NF009557">
    <property type="entry name" value="PRK13009.1"/>
    <property type="match status" value="1"/>
</dbReference>
<dbReference type="NCBIfam" id="TIGR01246">
    <property type="entry name" value="dapE_proteo"/>
    <property type="match status" value="1"/>
</dbReference>
<keyword evidence="19" id="KW-1185">Reference proteome</keyword>
<evidence type="ECO:0000256" key="13">
    <source>
        <dbReference type="ARBA" id="ARBA00051301"/>
    </source>
</evidence>
<dbReference type="GO" id="GO:0046872">
    <property type="term" value="F:metal ion binding"/>
    <property type="evidence" value="ECO:0007669"/>
    <property type="project" value="UniProtKB-KW"/>
</dbReference>
<evidence type="ECO:0000256" key="1">
    <source>
        <dbReference type="ARBA" id="ARBA00005130"/>
    </source>
</evidence>
<keyword evidence="11" id="KW-0457">Lysine biosynthesis</keyword>
<evidence type="ECO:0000313" key="18">
    <source>
        <dbReference type="Proteomes" id="UP001177258"/>
    </source>
</evidence>
<dbReference type="GO" id="GO:0009014">
    <property type="term" value="F:succinyl-diaminopimelate desuccinylase activity"/>
    <property type="evidence" value="ECO:0007669"/>
    <property type="project" value="UniProtKB-UniRule"/>
</dbReference>
<dbReference type="GO" id="GO:0006526">
    <property type="term" value="P:L-arginine biosynthetic process"/>
    <property type="evidence" value="ECO:0007669"/>
    <property type="project" value="TreeGrafter"/>
</dbReference>